<reference evidence="1" key="1">
    <citation type="journal article" date="2021" name="Proc. Natl. Acad. Sci. U.S.A.">
        <title>A Catalog of Tens of Thousands of Viruses from Human Metagenomes Reveals Hidden Associations with Chronic Diseases.</title>
        <authorList>
            <person name="Tisza M.J."/>
            <person name="Buck C.B."/>
        </authorList>
    </citation>
    <scope>NUCLEOTIDE SEQUENCE</scope>
    <source>
        <strain evidence="1">CtdRZ1</strain>
    </source>
</reference>
<protein>
    <submittedName>
        <fullName evidence="1">Stabilization protein</fullName>
    </submittedName>
</protein>
<accession>A0A8S5QLG6</accession>
<dbReference type="SUPFAM" id="SSF82171">
    <property type="entry name" value="DPP6 N-terminal domain-like"/>
    <property type="match status" value="1"/>
</dbReference>
<name>A0A8S5QLG6_9CAUD</name>
<evidence type="ECO:0000313" key="1">
    <source>
        <dbReference type="EMBL" id="DAE19629.1"/>
    </source>
</evidence>
<sequence>MHLPTFPRAMPVTRRVQTDFRGYDHRPGCPEGGIYEMTNGSAADAPLFSTRPGRTLTYSTGGGSANGLFAVDGGLLWCTGQTLYFNGTPVDGCTLVNGPKVFAELGGTVLIWPDKVWYRPDMGTFGSAEPSWSGTVALQRSDDSSGARADSVAANGIDTPFRVGDAVTFSGFSTPEDNGTYIIRAIAGAVLVFDPDTFSAVGAVEHITVTRRMPLALHACTYANRIWACAQDTVWCTKLGDPLSWYWYEADENGTVATAAWSVDVGTPGNFSGCAATGSGVVFLKPDGLWRLYGTKPDNFQLIASAALGTEKNSGRSLVTAAETLYYLSPAGPARTSGGRPVRIGDALGRTLTAGAAGTDGTRWYLSAHDPQNAWHLFVYDTRSGLWSREDAFHASGFARHDGALYAQDPSGVWRFGTGSTAQLESMLETGDFVSGSPDCKRLLRVQLRLEADAGASVTAAVQYDSDGVWRTLATVAAGAKRSVTLPVLPRRCDHFRLRLTGTGAWRLLSLARTETAAGPQH</sequence>
<organism evidence="1">
    <name type="scientific">Podoviridae sp. ctdRZ1</name>
    <dbReference type="NCBI Taxonomy" id="2826568"/>
    <lineage>
        <taxon>Viruses</taxon>
        <taxon>Duplodnaviria</taxon>
        <taxon>Heunggongvirae</taxon>
        <taxon>Uroviricota</taxon>
        <taxon>Caudoviricetes</taxon>
    </lineage>
</organism>
<proteinExistence type="predicted"/>
<dbReference type="EMBL" id="BK015680">
    <property type="protein sequence ID" value="DAE19629.1"/>
    <property type="molecule type" value="Genomic_DNA"/>
</dbReference>